<evidence type="ECO:0000313" key="19">
    <source>
        <dbReference type="EMBL" id="STJ54022.1"/>
    </source>
</evidence>
<dbReference type="EMBL" id="DADUEU010000001">
    <property type="protein sequence ID" value="HBB1571231.1"/>
    <property type="molecule type" value="Genomic_DNA"/>
</dbReference>
<dbReference type="EMBL" id="UGDC01000003">
    <property type="protein sequence ID" value="STJ79612.1"/>
    <property type="molecule type" value="Genomic_DNA"/>
</dbReference>
<evidence type="ECO:0000313" key="18">
    <source>
        <dbReference type="EMBL" id="SQP80003.1"/>
    </source>
</evidence>
<evidence type="ECO:0000313" key="36">
    <source>
        <dbReference type="Proteomes" id="UP000462410"/>
    </source>
</evidence>
<evidence type="ECO:0000313" key="16">
    <source>
        <dbReference type="EMBL" id="QMF67069.1"/>
    </source>
</evidence>
<dbReference type="Proteomes" id="UP000521991">
    <property type="component" value="Unassembled WGS sequence"/>
</dbReference>
<evidence type="ECO:0000313" key="5">
    <source>
        <dbReference type="EMBL" id="HBB1571231.1"/>
    </source>
</evidence>
<dbReference type="RefSeq" id="WP_000188051.1">
    <property type="nucleotide sequence ID" value="NZ_AP019189.1"/>
</dbReference>
<dbReference type="EMBL" id="WTQQ01000215">
    <property type="protein sequence ID" value="MWR89580.1"/>
    <property type="molecule type" value="Genomic_DNA"/>
</dbReference>
<dbReference type="Proteomes" id="UP000437875">
    <property type="component" value="Unassembled WGS sequence"/>
</dbReference>
<dbReference type="EMBL" id="DABHXT010000007">
    <property type="protein sequence ID" value="HAJ5958081.1"/>
    <property type="molecule type" value="Genomic_DNA"/>
</dbReference>
<dbReference type="EMBL" id="WTQT01000474">
    <property type="protein sequence ID" value="MWR39896.1"/>
    <property type="molecule type" value="Genomic_DNA"/>
</dbReference>
<dbReference type="Proteomes" id="UP000321295">
    <property type="component" value="Unassembled WGS sequence"/>
</dbReference>
<dbReference type="EMBL" id="WUIY01000004">
    <property type="protein sequence ID" value="MXI73091.1"/>
    <property type="molecule type" value="Genomic_DNA"/>
</dbReference>
<evidence type="ECO:0000313" key="27">
    <source>
        <dbReference type="Proteomes" id="UP000254785"/>
    </source>
</evidence>
<evidence type="ECO:0000313" key="40">
    <source>
        <dbReference type="Proteomes" id="UP000521991"/>
    </source>
</evidence>
<evidence type="ECO:0000313" key="39">
    <source>
        <dbReference type="Proteomes" id="UP000512322"/>
    </source>
</evidence>
<evidence type="ECO:0000313" key="10">
    <source>
        <dbReference type="EMBL" id="MWT22009.1"/>
    </source>
</evidence>
<dbReference type="Proteomes" id="UP000436141">
    <property type="component" value="Unassembled WGS sequence"/>
</dbReference>
<evidence type="ECO:0000313" key="33">
    <source>
        <dbReference type="Proteomes" id="UP000441160"/>
    </source>
</evidence>
<evidence type="ECO:0000313" key="6">
    <source>
        <dbReference type="EMBL" id="KAE9720907.1"/>
    </source>
</evidence>
<dbReference type="EMBL" id="CACRYR010000011">
    <property type="protein sequence ID" value="VZR05218.1"/>
    <property type="molecule type" value="Genomic_DNA"/>
</dbReference>
<dbReference type="Proteomes" id="UP000462410">
    <property type="component" value="Unassembled WGS sequence"/>
</dbReference>
<evidence type="ECO:0000313" key="29">
    <source>
        <dbReference type="Proteomes" id="UP000359125"/>
    </source>
</evidence>
<dbReference type="Proteomes" id="UP000870292">
    <property type="component" value="Unassembled WGS sequence"/>
</dbReference>
<evidence type="ECO:0000313" key="14">
    <source>
        <dbReference type="EMBL" id="NEM84053.1"/>
    </source>
</evidence>
<dbReference type="Proteomes" id="UP000663166">
    <property type="component" value="Chromosome"/>
</dbReference>
<evidence type="ECO:0000313" key="11">
    <source>
        <dbReference type="EMBL" id="MWU34110.1"/>
    </source>
</evidence>
<dbReference type="EMBL" id="CP070393">
    <property type="protein sequence ID" value="QRZ95876.1"/>
    <property type="molecule type" value="Genomic_DNA"/>
</dbReference>
<evidence type="ECO:0000313" key="21">
    <source>
        <dbReference type="EMBL" id="STM38018.1"/>
    </source>
</evidence>
<reference evidence="1 41" key="3">
    <citation type="submission" date="2018-08" db="EMBL/GenBank/DDBJ databases">
        <authorList>
            <consortium name="NARMS: The National Antimicrobial Resistance Monitoring System"/>
        </authorList>
    </citation>
    <scope>NUCLEOTIDE SEQUENCE [LARGE SCALE GENOMIC DNA]</scope>
    <source>
        <strain evidence="1 41">FSIS11705178</strain>
    </source>
</reference>
<reference evidence="15" key="15">
    <citation type="submission" date="2020-06" db="EMBL/GenBank/DDBJ databases">
        <authorList>
            <person name="Ramsay J.P."/>
            <person name="Colombi E."/>
            <person name="Mowlaboccus S."/>
        </authorList>
    </citation>
    <scope>NUCLEOTIDE SEQUENCE</scope>
    <source>
        <strain evidence="15">EC2</strain>
    </source>
</reference>
<dbReference type="EMBL" id="CP057293">
    <property type="protein sequence ID" value="QMF67069.1"/>
    <property type="molecule type" value="Genomic_DNA"/>
</dbReference>
<dbReference type="Proteomes" id="UP000254429">
    <property type="component" value="Unassembled WGS sequence"/>
</dbReference>
<reference evidence="14 37" key="11">
    <citation type="submission" date="2020-02" db="EMBL/GenBank/DDBJ databases">
        <authorList>
            <person name="Subbiah M."/>
            <person name="Call D."/>
        </authorList>
    </citation>
    <scope>NUCLEOTIDE SEQUENCE [LARGE SCALE GENOMIC DNA]</scope>
    <source>
        <strain evidence="14 37">8375wC2</strain>
    </source>
</reference>
<dbReference type="Proteomes" id="UP000538406">
    <property type="component" value="Unassembled WGS sequence"/>
</dbReference>
<reference evidence="38" key="13">
    <citation type="submission" date="2020-06" db="EMBL/GenBank/DDBJ databases">
        <title>Identification and Characterisation of Fosfomycin Resistance in Escherichia coli Urinary Tract Infection Isolates from Australia.</title>
        <authorList>
            <person name="Mowlaboccus S."/>
            <person name="Daley D."/>
            <person name="Pang S."/>
            <person name="Gottlieb T."/>
            <person name="Nimmo G.R."/>
            <person name="George N."/>
            <person name="Korman T.M."/>
            <person name="Strietberg R."/>
            <person name="Robson J."/>
            <person name="Peachey G."/>
            <person name="Collignon P."/>
            <person name="Bradbury S."/>
            <person name="Colombi E."/>
            <person name="Ramsay J.P."/>
            <person name="Rogers B.A."/>
            <person name="Coombs G.W."/>
        </authorList>
    </citation>
    <scope>NUCLEOTIDE SEQUENCE [LARGE SCALE GENOMIC DNA]</scope>
    <source>
        <strain evidence="38">EC2</strain>
    </source>
</reference>
<reference evidence="23 42" key="7">
    <citation type="submission" date="2019-11" db="EMBL/GenBank/DDBJ databases">
        <authorList>
            <person name="Haines EK M."/>
        </authorList>
    </citation>
    <scope>NUCLEOTIDE SEQUENCE [LARGE SCALE GENOMIC DNA]</scope>
    <source>
        <strain evidence="23">KR2729</strain>
    </source>
</reference>
<evidence type="ECO:0000313" key="12">
    <source>
        <dbReference type="EMBL" id="MXI73091.1"/>
    </source>
</evidence>
<evidence type="ECO:0000313" key="7">
    <source>
        <dbReference type="EMBL" id="MQK23986.1"/>
    </source>
</evidence>
<evidence type="ECO:0000313" key="23">
    <source>
        <dbReference type="EMBL" id="VZR05218.1"/>
    </source>
</evidence>
<evidence type="ECO:0000313" key="8">
    <source>
        <dbReference type="EMBL" id="MWR39896.1"/>
    </source>
</evidence>
<reference evidence="22 28" key="5">
    <citation type="submission" date="2019-08" db="EMBL/GenBank/DDBJ databases">
        <title>Whole genome analysis of cultivated E. coli strains isolated from CD patients and healthy donors.</title>
        <authorList>
            <person name="Siniagina M.N."/>
            <person name="Markelova M.I."/>
            <person name="Laikov A.V."/>
            <person name="Boulygina E.A."/>
            <person name="Khusnutdinova D.R."/>
            <person name="Kharchenko A."/>
            <person name="Grigoryeva T.V."/>
        </authorList>
    </citation>
    <scope>NUCLEOTIDE SEQUENCE [LARGE SCALE GENOMIC DNA]</scope>
    <source>
        <strain evidence="22 28">1_45_11</strain>
    </source>
</reference>
<accession>A0A024KZQ9</accession>
<dbReference type="Proteomes" id="UP000447081">
    <property type="component" value="Unassembled WGS sequence"/>
</dbReference>
<evidence type="ECO:0000313" key="32">
    <source>
        <dbReference type="Proteomes" id="UP000437875"/>
    </source>
</evidence>
<dbReference type="EMBL" id="JAAGYI010000001">
    <property type="protein sequence ID" value="NEM84053.1"/>
    <property type="molecule type" value="Genomic_DNA"/>
</dbReference>
<dbReference type="EMBL" id="WUIG01000159">
    <property type="protein sequence ID" value="MXJ08931.1"/>
    <property type="molecule type" value="Genomic_DNA"/>
</dbReference>
<evidence type="ECO:0000313" key="13">
    <source>
        <dbReference type="EMBL" id="MXJ08931.1"/>
    </source>
</evidence>
<reference evidence="6 32" key="6">
    <citation type="submission" date="2019-10" db="EMBL/GenBank/DDBJ databases">
        <title>Antimicrobial-resistant enteric bacteria are widely distributed amongst people, animals and the environment in northern Tanzania.</title>
        <authorList>
            <person name="Subbiah M."/>
            <person name="Call D.R."/>
        </authorList>
    </citation>
    <scope>NUCLEOTIDE SEQUENCE [LARGE SCALE GENOMIC DNA]</scope>
    <source>
        <strain evidence="6 32">TzEc067</strain>
    </source>
</reference>
<reference evidence="2 40" key="12">
    <citation type="submission" date="2020-02" db="EMBL/GenBank/DDBJ databases">
        <authorList>
            <consortium name="PulseNet: The National Subtyping Network for Foodborne Disease Surveillance"/>
            <person name="Tarr C.L."/>
            <person name="Trees E."/>
            <person name="Katz L.S."/>
            <person name="Carleton-Romer H.A."/>
            <person name="Stroika S."/>
            <person name="Kucerova Z."/>
            <person name="Roache K.F."/>
            <person name="Sabol A.L."/>
            <person name="Besser J."/>
            <person name="Gerner-Smidt P."/>
        </authorList>
    </citation>
    <scope>NUCLEOTIDE SEQUENCE [LARGE SCALE GENOMIC DNA]</scope>
    <source>
        <strain evidence="2 40">PNUSAE004166</strain>
    </source>
</reference>
<evidence type="ECO:0000313" key="3">
    <source>
        <dbReference type="EMBL" id="EMM0024804.1"/>
    </source>
</evidence>
<dbReference type="Proteomes" id="UP000512322">
    <property type="component" value="Chromosome"/>
</dbReference>
<evidence type="ECO:0000313" key="34">
    <source>
        <dbReference type="Proteomes" id="UP000447081"/>
    </source>
</evidence>
<evidence type="ECO:0000313" key="31">
    <source>
        <dbReference type="Proteomes" id="UP000436482"/>
    </source>
</evidence>
<evidence type="ECO:0000313" key="26">
    <source>
        <dbReference type="Proteomes" id="UP000254503"/>
    </source>
</evidence>
<dbReference type="EMBL" id="ABLFQU030000011">
    <property type="protein sequence ID" value="EMM0024804.1"/>
    <property type="molecule type" value="Genomic_DNA"/>
</dbReference>
<reference evidence="30 34" key="8">
    <citation type="submission" date="2019-12" db="EMBL/GenBank/DDBJ databases">
        <title>Enteriobacteria Tanzani isolates_10434.</title>
        <authorList>
            <person name="Subbiah M."/>
            <person name="Call D."/>
        </authorList>
    </citation>
    <scope>NUCLEOTIDE SEQUENCE [LARGE SCALE GENOMIC DNA]</scope>
    <source>
        <strain evidence="12 30">10434wD1</strain>
        <strain evidence="13 34">10434wG3</strain>
    </source>
</reference>
<evidence type="ECO:0000313" key="9">
    <source>
        <dbReference type="EMBL" id="MWR89580.1"/>
    </source>
</evidence>
<organism evidence="1 41">
    <name type="scientific">Escherichia coli</name>
    <dbReference type="NCBI Taxonomy" id="562"/>
    <lineage>
        <taxon>Bacteria</taxon>
        <taxon>Pseudomonadati</taxon>
        <taxon>Pseudomonadota</taxon>
        <taxon>Gammaproteobacteria</taxon>
        <taxon>Enterobacterales</taxon>
        <taxon>Enterobacteriaceae</taxon>
        <taxon>Escherichia</taxon>
    </lineage>
</organism>
<reference evidence="31 33" key="9">
    <citation type="submission" date="2019-12" db="EMBL/GenBank/DDBJ databases">
        <title>Enteriobacteria Tanzani isolates_8377-8380.</title>
        <authorList>
            <person name="Subbiah M."/>
            <person name="Call D."/>
        </authorList>
    </citation>
    <scope>NUCLEOTIDE SEQUENCE [LARGE SCALE GENOMIC DNA]</scope>
    <source>
        <strain evidence="11 33">8378wB3</strain>
        <strain evidence="10 36">8378wH8</strain>
        <strain evidence="8 35">8379wE2</strain>
        <strain evidence="9 31">8379wE6</strain>
    </source>
</reference>
<dbReference type="EMBL" id="WSGM01000463">
    <property type="protein sequence ID" value="KAE9720907.1"/>
    <property type="molecule type" value="Genomic_DNA"/>
</dbReference>
<dbReference type="Proteomes" id="UP000441160">
    <property type="component" value="Unassembled WGS sequence"/>
</dbReference>
<dbReference type="EMBL" id="AASURL010000021">
    <property type="protein sequence ID" value="EFH0365316.1"/>
    <property type="molecule type" value="Genomic_DNA"/>
</dbReference>
<dbReference type="EMBL" id="UCZA01000002">
    <property type="protein sequence ID" value="SQP80003.1"/>
    <property type="molecule type" value="Genomic_DNA"/>
</dbReference>
<evidence type="ECO:0000313" key="15">
    <source>
        <dbReference type="EMBL" id="QLG56761.1"/>
    </source>
</evidence>
<evidence type="ECO:0000313" key="35">
    <source>
        <dbReference type="Proteomes" id="UP000460875"/>
    </source>
</evidence>
<dbReference type="Proteomes" id="UP000436482">
    <property type="component" value="Unassembled WGS sequence"/>
</dbReference>
<dbReference type="EMBL" id="VRXD01000007">
    <property type="protein sequence ID" value="TXQ36882.1"/>
    <property type="molecule type" value="Genomic_DNA"/>
</dbReference>
<evidence type="ECO:0000313" key="25">
    <source>
        <dbReference type="Proteomes" id="UP000254429"/>
    </source>
</evidence>
<reference evidence="17" key="16">
    <citation type="submission" date="2021-02" db="EMBL/GenBank/DDBJ databases">
        <title>Co-localization of colistin and carbapenem -resistance genes on a novel transferable IncHI2 plasmid in Escherichia coli from chicken-origin.</title>
        <authorList>
            <person name="Hoffmann M."/>
            <person name="Balkey M."/>
            <person name="Ronco T."/>
            <person name="Hendriksen R.S."/>
        </authorList>
    </citation>
    <scope>NUCLEOTIDE SEQUENCE</scope>
    <source>
        <strain evidence="17">CFSAN083829</strain>
    </source>
</reference>
<dbReference type="EMBL" id="UGFG01000001">
    <property type="protein sequence ID" value="STM38018.1"/>
    <property type="molecule type" value="Genomic_DNA"/>
</dbReference>
<reference evidence="3" key="18">
    <citation type="submission" date="2024-02" db="EMBL/GenBank/DDBJ databases">
        <authorList>
            <consortium name="Clinical and Environmental Microbiology Branch: Whole genome sequencing antimicrobial resistance pathogens in the healthcare setting"/>
        </authorList>
    </citation>
    <scope>NUCLEOTIDE SEQUENCE</scope>
    <source>
        <strain evidence="3">2023CK-00345</strain>
    </source>
</reference>
<evidence type="ECO:0000313" key="38">
    <source>
        <dbReference type="Proteomes" id="UP000509796"/>
    </source>
</evidence>
<dbReference type="EMBL" id="UGDD01000002">
    <property type="protein sequence ID" value="STJ54022.1"/>
    <property type="molecule type" value="Genomic_DNA"/>
</dbReference>
<evidence type="ECO:0000313" key="17">
    <source>
        <dbReference type="EMBL" id="QRZ95876.1"/>
    </source>
</evidence>
<evidence type="ECO:0000313" key="4">
    <source>
        <dbReference type="EMBL" id="HAJ5958081.1"/>
    </source>
</evidence>
<evidence type="ECO:0000313" key="22">
    <source>
        <dbReference type="EMBL" id="TXQ36882.1"/>
    </source>
</evidence>
<dbReference type="Proteomes" id="UP000460875">
    <property type="component" value="Unassembled WGS sequence"/>
</dbReference>
<name>A0A024KZQ9_ECOLX</name>
<dbReference type="Proteomes" id="UP000359125">
    <property type="component" value="Unassembled WGS sequence"/>
</dbReference>
<evidence type="ECO:0000313" key="30">
    <source>
        <dbReference type="Proteomes" id="UP000436141"/>
    </source>
</evidence>
<dbReference type="Proteomes" id="UP000629265">
    <property type="component" value="Unassembled WGS sequence"/>
</dbReference>
<dbReference type="EMBL" id="WTRX01000172">
    <property type="protein sequence ID" value="MWU34110.1"/>
    <property type="molecule type" value="Genomic_DNA"/>
</dbReference>
<reference evidence="4" key="1">
    <citation type="journal article" date="2018" name="Genome Biol.">
        <title>SKESA: strategic k-mer extension for scrupulous assemblies.</title>
        <authorList>
            <person name="Souvorov A."/>
            <person name="Agarwala R."/>
            <person name="Lipman D.J."/>
        </authorList>
    </citation>
    <scope>NUCLEOTIDE SEQUENCE</scope>
    <source>
        <strain evidence="5">Escherichia coli</strain>
        <strain evidence="4">EuSCAPE_DE065</strain>
    </source>
</reference>
<reference evidence="15" key="10">
    <citation type="journal article" date="2020" name="Int. J. Antimicrob. Agents">
        <title>Identification and characterisation of fosfomycin resistance in Escherichia coli urinary tract infection isolates from Australia.</title>
        <authorList>
            <person name="Mowlaboccus S."/>
            <person name="Daley D."/>
            <person name="Pang S."/>
            <person name="Gottlieb T."/>
            <person name="Merlino J."/>
            <person name="Nimmo G.R."/>
            <person name="George N."/>
            <person name="Korman T.M."/>
            <person name="Streitberg R."/>
            <person name="Robson J."/>
            <person name="Peachey G."/>
            <person name="Collignon P."/>
            <person name="Bradbury S."/>
            <person name="Colombi E."/>
            <person name="Ramsay J.P."/>
            <person name="Rogers B.A."/>
            <person name="Coombs G.W."/>
        </authorList>
    </citation>
    <scope>NUCLEOTIDE SEQUENCE</scope>
    <source>
        <strain evidence="15">EC2</strain>
    </source>
</reference>
<dbReference type="Proteomes" id="UP000469708">
    <property type="component" value="Unassembled WGS sequence"/>
</dbReference>
<dbReference type="Proteomes" id="UP000509796">
    <property type="component" value="Chromosome"/>
</dbReference>
<dbReference type="Proteomes" id="UP000250671">
    <property type="component" value="Unassembled WGS sequence"/>
</dbReference>
<evidence type="ECO:0000313" key="20">
    <source>
        <dbReference type="EMBL" id="STJ79612.1"/>
    </source>
</evidence>
<evidence type="ECO:0000313" key="2">
    <source>
        <dbReference type="EMBL" id="EFH0365316.1"/>
    </source>
</evidence>
<reference evidence="5" key="17">
    <citation type="submission" date="2021-03" db="EMBL/GenBank/DDBJ databases">
        <authorList>
            <consortium name="NCBI Pathogen Detection Project"/>
        </authorList>
    </citation>
    <scope>NUCLEOTIDE SEQUENCE</scope>
    <source>
        <strain evidence="5">Escherichia coli</strain>
        <strain evidence="4">EuSCAPE_DE065</strain>
    </source>
</reference>
<dbReference type="EMBL" id="CP058571">
    <property type="protein sequence ID" value="QLG56761.1"/>
    <property type="molecule type" value="Genomic_DNA"/>
</dbReference>
<reference evidence="7 29" key="4">
    <citation type="journal article" date="2019" name="Environ. Health Perspect.">
        <title>Inter-host Transmission of Carbapenemase-Producing Escherichia coli among Humans and Backyard Animals.</title>
        <authorList>
            <person name="Li J."/>
            <person name="Bi Z."/>
            <person name="Ma S."/>
            <person name="Chen B."/>
            <person name="Cai C."/>
            <person name="He J."/>
            <person name="Schwarz S."/>
            <person name="Sun C."/>
            <person name="Zhou Y."/>
            <person name="Yin J."/>
            <person name="Hulth A."/>
            <person name="Wang Y."/>
            <person name="Shen Z."/>
            <person name="Wang S."/>
            <person name="Wu C."/>
            <person name="Nilsson L.E."/>
            <person name="Walsh T.R."/>
            <person name="Borjesson S."/>
            <person name="Shen J."/>
            <person name="Sun Q."/>
            <person name="Wang Y."/>
        </authorList>
    </citation>
    <scope>NUCLEOTIDE SEQUENCE [LARGE SCALE GENOMIC DNA]</scope>
    <source>
        <strain evidence="7 29">A016f</strain>
    </source>
</reference>
<dbReference type="EMBL" id="RYCF01000012">
    <property type="protein sequence ID" value="MQK23986.1"/>
    <property type="molecule type" value="Genomic_DNA"/>
</dbReference>
<dbReference type="Proteomes" id="UP000254503">
    <property type="component" value="Unassembled WGS sequence"/>
</dbReference>
<dbReference type="EMBL" id="WTRC01000201">
    <property type="protein sequence ID" value="MWT22009.1"/>
    <property type="molecule type" value="Genomic_DNA"/>
</dbReference>
<dbReference type="Proteomes" id="UP000846355">
    <property type="component" value="Unassembled WGS sequence"/>
</dbReference>
<dbReference type="EMBL" id="AASHPR010000001">
    <property type="protein sequence ID" value="EFC3522944.1"/>
    <property type="molecule type" value="Genomic_DNA"/>
</dbReference>
<evidence type="ECO:0000313" key="41">
    <source>
        <dbReference type="Proteomes" id="UP000538406"/>
    </source>
</evidence>
<evidence type="ECO:0000313" key="42">
    <source>
        <dbReference type="Proteomes" id="UP000629265"/>
    </source>
</evidence>
<evidence type="ECO:0000313" key="37">
    <source>
        <dbReference type="Proteomes" id="UP000469708"/>
    </source>
</evidence>
<gene>
    <name evidence="2" type="ORF">BGM66_001728</name>
    <name evidence="1" type="ORF">CTR35_000006</name>
    <name evidence="7" type="ORF">EIZ93_06575</name>
    <name evidence="22" type="ORF">FV293_06720</name>
    <name evidence="14" type="ORF">G3V95_00835</name>
    <name evidence="6" type="ORF">GP711_27385</name>
    <name evidence="11" type="ORF">GP944_26185</name>
    <name evidence="10" type="ORF">GP965_13975</name>
    <name evidence="8" type="ORF">GP975_17920</name>
    <name evidence="9" type="ORF">GP979_14960</name>
    <name evidence="12" type="ORF">GRW05_01955</name>
    <name evidence="13" type="ORF">GRW24_10630</name>
    <name evidence="4" type="ORF">HMV95_07295</name>
    <name evidence="16" type="ORF">HVY77_08630</name>
    <name evidence="15" type="ORF">HX136_07595</name>
    <name evidence="23" type="ORF">IDONEFKE_02262</name>
    <name evidence="5" type="ORF">J0541_000066</name>
    <name evidence="17" type="ORF">JNP96_18660</name>
    <name evidence="21" type="ORF">NCTC8500_01777</name>
    <name evidence="19" type="ORF">NCTC9045_01892</name>
    <name evidence="20" type="ORF">NCTC9117_02199</name>
    <name evidence="3" type="ORF">P6223_001323</name>
    <name evidence="18" type="ORF">SAMEA3752557_00614</name>
</gene>
<reference evidence="24 25" key="2">
    <citation type="submission" date="2018-06" db="EMBL/GenBank/DDBJ databases">
        <authorList>
            <consortium name="Pathogen Informatics"/>
            <person name="Doyle S."/>
        </authorList>
    </citation>
    <scope>NUCLEOTIDE SEQUENCE [LARGE SCALE GENOMIC DNA]</scope>
    <source>
        <strain evidence="21 25">NCTC8500</strain>
        <strain evidence="19 26">NCTC9045</strain>
        <strain evidence="20 27">NCTC9117</strain>
        <strain evidence="18 24">VREC0535</strain>
    </source>
</reference>
<dbReference type="Proteomes" id="UP000254785">
    <property type="component" value="Unassembled WGS sequence"/>
</dbReference>
<evidence type="ECO:0000313" key="1">
    <source>
        <dbReference type="EMBL" id="EFC3522944.1"/>
    </source>
</evidence>
<reference evidence="16 39" key="14">
    <citation type="submission" date="2020-06" db="EMBL/GenBank/DDBJ databases">
        <title>REHAB project genomes.</title>
        <authorList>
            <person name="Shaw L.P."/>
        </authorList>
    </citation>
    <scope>NUCLEOTIDE SEQUENCE [LARGE SCALE GENOMIC DNA]</scope>
    <source>
        <strain evidence="16 39">RHB30-C10</strain>
    </source>
</reference>
<dbReference type="AlphaFoldDB" id="A0A024KZQ9"/>
<sequence length="140" mass="16163">MTPLERITQLVNINGDVNNPDTPRPLLSLEDFFIDNNIHGSICCNVIPEQSPQAIYHHFLKIRERNNVSDVLVEITMFDDPDWPFSESILVITTASPEEVQSWFVEEIAPDECWEGWSEDTEHGWVEVPVGMHPVTCWWD</sequence>
<protein>
    <submittedName>
        <fullName evidence="1">Uncharacterized protein</fullName>
    </submittedName>
</protein>
<proteinExistence type="predicted"/>
<evidence type="ECO:0000313" key="24">
    <source>
        <dbReference type="Proteomes" id="UP000250671"/>
    </source>
</evidence>
<evidence type="ECO:0000313" key="28">
    <source>
        <dbReference type="Proteomes" id="UP000321295"/>
    </source>
</evidence>